<dbReference type="AlphaFoldDB" id="A0A3P6V1J5"/>
<dbReference type="Proteomes" id="UP000281553">
    <property type="component" value="Unassembled WGS sequence"/>
</dbReference>
<organism evidence="1 2">
    <name type="scientific">Dibothriocephalus latus</name>
    <name type="common">Fish tapeworm</name>
    <name type="synonym">Diphyllobothrium latum</name>
    <dbReference type="NCBI Taxonomy" id="60516"/>
    <lineage>
        <taxon>Eukaryota</taxon>
        <taxon>Metazoa</taxon>
        <taxon>Spiralia</taxon>
        <taxon>Lophotrochozoa</taxon>
        <taxon>Platyhelminthes</taxon>
        <taxon>Cestoda</taxon>
        <taxon>Eucestoda</taxon>
        <taxon>Diphyllobothriidea</taxon>
        <taxon>Diphyllobothriidae</taxon>
        <taxon>Dibothriocephalus</taxon>
    </lineage>
</organism>
<name>A0A3P6V1J5_DIBLA</name>
<evidence type="ECO:0000313" key="2">
    <source>
        <dbReference type="Proteomes" id="UP000281553"/>
    </source>
</evidence>
<proteinExistence type="predicted"/>
<gene>
    <name evidence="1" type="ORF">DILT_LOCUS3513</name>
</gene>
<keyword evidence="2" id="KW-1185">Reference proteome</keyword>
<accession>A0A3P6V1J5</accession>
<sequence length="237" mass="27973">MLELHKPGAAKFPRYAVEYHSRCCPIGYKEYKFRYDLLITEFKVELLKDAEMGRDTYFHAIILPVSCYAAELEKSTSTTRQWKRENRIEALYNSDDLARHMANHVMNQNPALSVTYISTPDLMPRGLWRDPYRIYATIFSQASRVLFLVTESDQDEFEDFFENHLLHFFKQLQSHRSFSEWNTRFIVVVMGDFELPAVLCGENPPCEVVRFREIGWFRDSIALMMLYQKIKGNFGLH</sequence>
<evidence type="ECO:0000313" key="1">
    <source>
        <dbReference type="EMBL" id="VDK83831.1"/>
    </source>
</evidence>
<dbReference type="EMBL" id="UYRU01043785">
    <property type="protein sequence ID" value="VDK83831.1"/>
    <property type="molecule type" value="Genomic_DNA"/>
</dbReference>
<protein>
    <submittedName>
        <fullName evidence="1">Uncharacterized protein</fullName>
    </submittedName>
</protein>
<dbReference type="OrthoDB" id="6277701at2759"/>
<reference evidence="1 2" key="1">
    <citation type="submission" date="2018-11" db="EMBL/GenBank/DDBJ databases">
        <authorList>
            <consortium name="Pathogen Informatics"/>
        </authorList>
    </citation>
    <scope>NUCLEOTIDE SEQUENCE [LARGE SCALE GENOMIC DNA]</scope>
</reference>